<keyword evidence="2" id="KW-1185">Reference proteome</keyword>
<evidence type="ECO:0000313" key="1">
    <source>
        <dbReference type="EMBL" id="SFT94000.1"/>
    </source>
</evidence>
<accession>A0A1I7C3I2</accession>
<sequence length="162" mass="17324">MRTGRLEGVTPPDAPLADTWFSRDLPVLRAVARLVDEPKHGGAPYLLGSVVPGSGLPKEQVVAAAKALAAAGYIEPLTNHAGDIVRITGISAEARRLAGLWPTPQGEWERLLEQAQIRAHRAPTDVERERWRAFADAARAVGPDAGALLMQALVGGYVPRAR</sequence>
<gene>
    <name evidence="1" type="ORF">SAMN05660657_04037</name>
</gene>
<organism evidence="1 2">
    <name type="scientific">Geodermatophilus amargosae</name>
    <dbReference type="NCBI Taxonomy" id="1296565"/>
    <lineage>
        <taxon>Bacteria</taxon>
        <taxon>Bacillati</taxon>
        <taxon>Actinomycetota</taxon>
        <taxon>Actinomycetes</taxon>
        <taxon>Geodermatophilales</taxon>
        <taxon>Geodermatophilaceae</taxon>
        <taxon>Geodermatophilus</taxon>
    </lineage>
</organism>
<name>A0A1I7C3I2_9ACTN</name>
<proteinExistence type="predicted"/>
<protein>
    <submittedName>
        <fullName evidence="1">Uncharacterized protein</fullName>
    </submittedName>
</protein>
<dbReference type="AlphaFoldDB" id="A0A1I7C3I2"/>
<dbReference type="EMBL" id="FPBA01000017">
    <property type="protein sequence ID" value="SFT94000.1"/>
    <property type="molecule type" value="Genomic_DNA"/>
</dbReference>
<reference evidence="2" key="1">
    <citation type="submission" date="2016-10" db="EMBL/GenBank/DDBJ databases">
        <authorList>
            <person name="Varghese N."/>
            <person name="Submissions S."/>
        </authorList>
    </citation>
    <scope>NUCLEOTIDE SEQUENCE [LARGE SCALE GENOMIC DNA]</scope>
    <source>
        <strain evidence="2">DSM 46136</strain>
    </source>
</reference>
<evidence type="ECO:0000313" key="2">
    <source>
        <dbReference type="Proteomes" id="UP000199546"/>
    </source>
</evidence>
<dbReference type="Proteomes" id="UP000199546">
    <property type="component" value="Unassembled WGS sequence"/>
</dbReference>